<keyword evidence="9 12" id="KW-0408">Iron</keyword>
<evidence type="ECO:0000256" key="9">
    <source>
        <dbReference type="ARBA" id="ARBA00023004"/>
    </source>
</evidence>
<evidence type="ECO:0000256" key="11">
    <source>
        <dbReference type="ARBA" id="ARBA00023136"/>
    </source>
</evidence>
<evidence type="ECO:0008006" key="16">
    <source>
        <dbReference type="Google" id="ProtNLM"/>
    </source>
</evidence>
<dbReference type="PANTHER" id="PTHR24305:SF112">
    <property type="entry name" value="L-ORNITHINE-N5-MONOOXYGENASE (EUROFUNG)"/>
    <property type="match status" value="1"/>
</dbReference>
<dbReference type="PRINTS" id="PR00463">
    <property type="entry name" value="EP450I"/>
</dbReference>
<evidence type="ECO:0000256" key="5">
    <source>
        <dbReference type="ARBA" id="ARBA00022692"/>
    </source>
</evidence>
<evidence type="ECO:0000256" key="7">
    <source>
        <dbReference type="ARBA" id="ARBA00022989"/>
    </source>
</evidence>
<dbReference type="GO" id="GO:0016705">
    <property type="term" value="F:oxidoreductase activity, acting on paired donors, with incorporation or reduction of molecular oxygen"/>
    <property type="evidence" value="ECO:0007669"/>
    <property type="project" value="InterPro"/>
</dbReference>
<dbReference type="GO" id="GO:0043386">
    <property type="term" value="P:mycotoxin biosynthetic process"/>
    <property type="evidence" value="ECO:0007669"/>
    <property type="project" value="UniProtKB-ARBA"/>
</dbReference>
<evidence type="ECO:0000256" key="13">
    <source>
        <dbReference type="SAM" id="Phobius"/>
    </source>
</evidence>
<keyword evidence="10" id="KW-0503">Monooxygenase</keyword>
<keyword evidence="11 13" id="KW-0472">Membrane</keyword>
<name>A0A9W9X1H0_9EURO</name>
<feature type="transmembrane region" description="Helical" evidence="13">
    <location>
        <begin position="34"/>
        <end position="57"/>
    </location>
</feature>
<dbReference type="Pfam" id="PF00067">
    <property type="entry name" value="p450"/>
    <property type="match status" value="3"/>
</dbReference>
<keyword evidence="15" id="KW-1185">Reference proteome</keyword>
<reference evidence="14" key="1">
    <citation type="submission" date="2022-12" db="EMBL/GenBank/DDBJ databases">
        <authorList>
            <person name="Petersen C."/>
        </authorList>
    </citation>
    <scope>NUCLEOTIDE SEQUENCE</scope>
    <source>
        <strain evidence="14">IBT 17660</strain>
    </source>
</reference>
<evidence type="ECO:0000256" key="8">
    <source>
        <dbReference type="ARBA" id="ARBA00023002"/>
    </source>
</evidence>
<feature type="binding site" description="axial binding residue" evidence="12">
    <location>
        <position position="482"/>
    </location>
    <ligand>
        <name>heme</name>
        <dbReference type="ChEBI" id="CHEBI:30413"/>
    </ligand>
    <ligandPart>
        <name>Fe</name>
        <dbReference type="ChEBI" id="CHEBI:18248"/>
    </ligandPart>
</feature>
<dbReference type="EMBL" id="JAPWDO010000003">
    <property type="protein sequence ID" value="KAJ5480643.1"/>
    <property type="molecule type" value="Genomic_DNA"/>
</dbReference>
<dbReference type="InterPro" id="IPR050121">
    <property type="entry name" value="Cytochrome_P450_monoxygenase"/>
</dbReference>
<dbReference type="AlphaFoldDB" id="A0A9W9X1H0"/>
<dbReference type="PANTHER" id="PTHR24305">
    <property type="entry name" value="CYTOCHROME P450"/>
    <property type="match status" value="1"/>
</dbReference>
<keyword evidence="6 12" id="KW-0479">Metal-binding</keyword>
<sequence length="541" mass="61539">MAAHAIFASSILTGAFVHLCYFRSNEHHLYPFRYVQFHGLLFVIAVALLPLLAGIPVGQSLKAISQAMLCYLGGLYASLTLYRCILHPVNAFPGPIGAKLSALWLSWQLRSRPAFRMLHDLHCKYGPIVRIGPSDLSIVDPQAVRLIYGQQSSCTKNEFYDMSYPAQSLLSFREKSLHDRRRRVWSTGFSDKALRGYERRIQVYRQKLFDQFMVREGELVNVIKWFSFYAYDVMGDLAFARSFDMLDDNQNHWAIQVLLDGIGPLEYMIPVWLLRLCLGIAVLSKDWWRFGQFCNDRLMHRMKVDQHKLLASSERNTPAIPDISASLLASVDCDNPSLNDIGTLGADTRLILTAGRFGSLINEIALLMTQWLTGSFYSDTSAIALTMVVYQLAQHPEEVLKLRKELAPFTADENGEYSHEQISRLARLNGFINETLRLYPPIPAPAAYVDPESFIPERWFEKPELIKEKSAFAPFTIGSYACIGKSLALMNLRTTTARMVMTFDIQFPAGVDGSLFVDNFREHFSLSIEEMPIVLTRYRPE</sequence>
<evidence type="ECO:0000256" key="10">
    <source>
        <dbReference type="ARBA" id="ARBA00023033"/>
    </source>
</evidence>
<dbReference type="InterPro" id="IPR036396">
    <property type="entry name" value="Cyt_P450_sf"/>
</dbReference>
<dbReference type="GO" id="GO:0016020">
    <property type="term" value="C:membrane"/>
    <property type="evidence" value="ECO:0007669"/>
    <property type="project" value="UniProtKB-SubCell"/>
</dbReference>
<dbReference type="GO" id="GO:0005506">
    <property type="term" value="F:iron ion binding"/>
    <property type="evidence" value="ECO:0007669"/>
    <property type="project" value="InterPro"/>
</dbReference>
<evidence type="ECO:0000256" key="4">
    <source>
        <dbReference type="ARBA" id="ARBA00022617"/>
    </source>
</evidence>
<dbReference type="CDD" id="cd11061">
    <property type="entry name" value="CYP67-like"/>
    <property type="match status" value="1"/>
</dbReference>
<gene>
    <name evidence="14" type="ORF">N7530_006152</name>
</gene>
<dbReference type="InterPro" id="IPR001128">
    <property type="entry name" value="Cyt_P450"/>
</dbReference>
<dbReference type="SUPFAM" id="SSF48264">
    <property type="entry name" value="Cytochrome P450"/>
    <property type="match status" value="1"/>
</dbReference>
<accession>A0A9W9X1H0</accession>
<comment type="caution">
    <text evidence="14">The sequence shown here is derived from an EMBL/GenBank/DDBJ whole genome shotgun (WGS) entry which is preliminary data.</text>
</comment>
<dbReference type="GO" id="GO:0004497">
    <property type="term" value="F:monooxygenase activity"/>
    <property type="evidence" value="ECO:0007669"/>
    <property type="project" value="UniProtKB-KW"/>
</dbReference>
<comment type="subcellular location">
    <subcellularLocation>
        <location evidence="2">Membrane</location>
    </subcellularLocation>
</comment>
<evidence type="ECO:0000313" key="14">
    <source>
        <dbReference type="EMBL" id="KAJ5480643.1"/>
    </source>
</evidence>
<dbReference type="GO" id="GO:0020037">
    <property type="term" value="F:heme binding"/>
    <property type="evidence" value="ECO:0007669"/>
    <property type="project" value="InterPro"/>
</dbReference>
<dbReference type="Proteomes" id="UP001147760">
    <property type="component" value="Unassembled WGS sequence"/>
</dbReference>
<comment type="cofactor">
    <cofactor evidence="1 12">
        <name>heme</name>
        <dbReference type="ChEBI" id="CHEBI:30413"/>
    </cofactor>
</comment>
<evidence type="ECO:0000256" key="12">
    <source>
        <dbReference type="PIRSR" id="PIRSR602401-1"/>
    </source>
</evidence>
<dbReference type="Gene3D" id="1.10.630.10">
    <property type="entry name" value="Cytochrome P450"/>
    <property type="match status" value="1"/>
</dbReference>
<organism evidence="14 15">
    <name type="scientific">Penicillium desertorum</name>
    <dbReference type="NCBI Taxonomy" id="1303715"/>
    <lineage>
        <taxon>Eukaryota</taxon>
        <taxon>Fungi</taxon>
        <taxon>Dikarya</taxon>
        <taxon>Ascomycota</taxon>
        <taxon>Pezizomycotina</taxon>
        <taxon>Eurotiomycetes</taxon>
        <taxon>Eurotiomycetidae</taxon>
        <taxon>Eurotiales</taxon>
        <taxon>Aspergillaceae</taxon>
        <taxon>Penicillium</taxon>
    </lineage>
</organism>
<reference evidence="14" key="2">
    <citation type="journal article" date="2023" name="IMA Fungus">
        <title>Comparative genomic study of the Penicillium genus elucidates a diverse pangenome and 15 lateral gene transfer events.</title>
        <authorList>
            <person name="Petersen C."/>
            <person name="Sorensen T."/>
            <person name="Nielsen M.R."/>
            <person name="Sondergaard T.E."/>
            <person name="Sorensen J.L."/>
            <person name="Fitzpatrick D.A."/>
            <person name="Frisvad J.C."/>
            <person name="Nielsen K.L."/>
        </authorList>
    </citation>
    <scope>NUCLEOTIDE SEQUENCE</scope>
    <source>
        <strain evidence="14">IBT 17660</strain>
    </source>
</reference>
<keyword evidence="7 13" id="KW-1133">Transmembrane helix</keyword>
<keyword evidence="8" id="KW-0560">Oxidoreductase</keyword>
<comment type="similarity">
    <text evidence="3">Belongs to the cytochrome P450 family.</text>
</comment>
<keyword evidence="5 13" id="KW-0812">Transmembrane</keyword>
<dbReference type="InterPro" id="IPR002401">
    <property type="entry name" value="Cyt_P450_E_grp-I"/>
</dbReference>
<dbReference type="PRINTS" id="PR00385">
    <property type="entry name" value="P450"/>
</dbReference>
<dbReference type="OrthoDB" id="6692864at2759"/>
<evidence type="ECO:0000256" key="3">
    <source>
        <dbReference type="ARBA" id="ARBA00010617"/>
    </source>
</evidence>
<feature type="transmembrane region" description="Helical" evidence="13">
    <location>
        <begin position="6"/>
        <end position="22"/>
    </location>
</feature>
<evidence type="ECO:0000256" key="1">
    <source>
        <dbReference type="ARBA" id="ARBA00001971"/>
    </source>
</evidence>
<protein>
    <recommendedName>
        <fullName evidence="16">Cytochrome P450</fullName>
    </recommendedName>
</protein>
<keyword evidence="4 12" id="KW-0349">Heme</keyword>
<proteinExistence type="inferred from homology"/>
<evidence type="ECO:0000256" key="2">
    <source>
        <dbReference type="ARBA" id="ARBA00004370"/>
    </source>
</evidence>
<evidence type="ECO:0000313" key="15">
    <source>
        <dbReference type="Proteomes" id="UP001147760"/>
    </source>
</evidence>
<evidence type="ECO:0000256" key="6">
    <source>
        <dbReference type="ARBA" id="ARBA00022723"/>
    </source>
</evidence>